<keyword evidence="2" id="KW-1185">Reference proteome</keyword>
<name>A0A1E4T0G5_9ASCO</name>
<protein>
    <submittedName>
        <fullName evidence="1">Uncharacterized protein</fullName>
    </submittedName>
</protein>
<dbReference type="OrthoDB" id="3990684at2759"/>
<proteinExistence type="predicted"/>
<organism evidence="1 2">
    <name type="scientific">[Candida] arabinofermentans NRRL YB-2248</name>
    <dbReference type="NCBI Taxonomy" id="983967"/>
    <lineage>
        <taxon>Eukaryota</taxon>
        <taxon>Fungi</taxon>
        <taxon>Dikarya</taxon>
        <taxon>Ascomycota</taxon>
        <taxon>Saccharomycotina</taxon>
        <taxon>Pichiomycetes</taxon>
        <taxon>Pichiales</taxon>
        <taxon>Pichiaceae</taxon>
        <taxon>Ogataea</taxon>
        <taxon>Ogataea/Candida clade</taxon>
    </lineage>
</organism>
<dbReference type="EMBL" id="KV453853">
    <property type="protein sequence ID" value="ODV85228.1"/>
    <property type="molecule type" value="Genomic_DNA"/>
</dbReference>
<evidence type="ECO:0000313" key="1">
    <source>
        <dbReference type="EMBL" id="ODV85228.1"/>
    </source>
</evidence>
<sequence length="560" mass="64436">MKNKLDDNLQSNIYENQIVMLDQRDLFEILCNQKIMDLDEKIDELKSEVAQAHFFLELVEYSVVLFITYRLTKKFWKSNNNSSGFVKLIASHNILTLFKRVSTITSDVWKSFVSDEKANQIIQDEDDLYSQSIIDQYYSTDADDVLNFNQHIDEVTGEYRNHYTVENPSGIIEVASSTQDGGTGNDELFEKSFSPQESPNSEYDLKSDIRSFSETSSLLPIEAVRNRAYVFDPKAVSFDTSNYTKRYLLSCPVSIDEYRRQCYSDYSLDNESIVSVDTVTTGALEIGDIITDLFEESRNEKQKDPKVQDRDTCERIKTLRFCLSMHQPKNEQVYRTVIENCERFIVLVTQSALPETVIELSGLFKDLVVYEFDGKLNKSTYIRLVKAVFRVTHWAKTNSEYKAGISSLFAMLTAIAIDEFVDCFDELFCFHEETNNKDIINETSLDSIKLELLKMVICDHYETLKVNSSGFFKLSTKMKPHLVSIQNYKNPKVQELKDVWEMVSRLHNDENHLEEIVSDGVAASYNSNSGKELSSSLSIVKNQTNKKGLRNTNRSDITNF</sequence>
<evidence type="ECO:0000313" key="2">
    <source>
        <dbReference type="Proteomes" id="UP000094801"/>
    </source>
</evidence>
<gene>
    <name evidence="1" type="ORF">CANARDRAFT_23292</name>
</gene>
<reference evidence="2" key="1">
    <citation type="submission" date="2016-04" db="EMBL/GenBank/DDBJ databases">
        <title>Comparative genomics of biotechnologically important yeasts.</title>
        <authorList>
            <consortium name="DOE Joint Genome Institute"/>
            <person name="Riley R."/>
            <person name="Haridas S."/>
            <person name="Wolfe K.H."/>
            <person name="Lopes M.R."/>
            <person name="Hittinger C.T."/>
            <person name="Goker M."/>
            <person name="Salamov A."/>
            <person name="Wisecaver J."/>
            <person name="Long T.M."/>
            <person name="Aerts A.L."/>
            <person name="Barry K."/>
            <person name="Choi C."/>
            <person name="Clum A."/>
            <person name="Coughlan A.Y."/>
            <person name="Deshpande S."/>
            <person name="Douglass A.P."/>
            <person name="Hanson S.J."/>
            <person name="Klenk H.-P."/>
            <person name="Labutti K."/>
            <person name="Lapidus A."/>
            <person name="Lindquist E."/>
            <person name="Lipzen A."/>
            <person name="Meier-Kolthoff J.P."/>
            <person name="Ohm R.A."/>
            <person name="Otillar R.P."/>
            <person name="Pangilinan J."/>
            <person name="Peng Y."/>
            <person name="Rokas A."/>
            <person name="Rosa C.A."/>
            <person name="Scheuner C."/>
            <person name="Sibirny A.A."/>
            <person name="Slot J.C."/>
            <person name="Stielow J.B."/>
            <person name="Sun H."/>
            <person name="Kurtzman C.P."/>
            <person name="Blackwell M."/>
            <person name="Grigoriev I.V."/>
            <person name="Jeffries T.W."/>
        </authorList>
    </citation>
    <scope>NUCLEOTIDE SEQUENCE [LARGE SCALE GENOMIC DNA]</scope>
    <source>
        <strain evidence="2">NRRL YB-2248</strain>
    </source>
</reference>
<dbReference type="AlphaFoldDB" id="A0A1E4T0G5"/>
<accession>A0A1E4T0G5</accession>
<dbReference type="Proteomes" id="UP000094801">
    <property type="component" value="Unassembled WGS sequence"/>
</dbReference>